<reference evidence="1 2" key="1">
    <citation type="submission" date="2021-06" db="EMBL/GenBank/DDBJ databases">
        <authorList>
            <person name="Palmer J.M."/>
        </authorList>
    </citation>
    <scope>NUCLEOTIDE SEQUENCE [LARGE SCALE GENOMIC DNA]</scope>
    <source>
        <strain evidence="1 2">GA_2019</strain>
        <tissue evidence="1">Muscle</tissue>
    </source>
</reference>
<keyword evidence="2" id="KW-1185">Reference proteome</keyword>
<evidence type="ECO:0000313" key="1">
    <source>
        <dbReference type="EMBL" id="MEQ2167736.1"/>
    </source>
</evidence>
<protein>
    <submittedName>
        <fullName evidence="1">Uncharacterized protein</fullName>
    </submittedName>
</protein>
<sequence>MRAIMNPKQDIHVSFIVSPSLSLCMLIEGEDMQQRLPGPGFEPETGCVKGRGLKPMKMGHAFYPCSTAVPKRNILNNFMVKYGRIRKYIRVSNWKEMNYLETTFRKYFLQF</sequence>
<accession>A0ABV0N8L5</accession>
<dbReference type="Proteomes" id="UP001476798">
    <property type="component" value="Unassembled WGS sequence"/>
</dbReference>
<organism evidence="1 2">
    <name type="scientific">Goodea atripinnis</name>
    <dbReference type="NCBI Taxonomy" id="208336"/>
    <lineage>
        <taxon>Eukaryota</taxon>
        <taxon>Metazoa</taxon>
        <taxon>Chordata</taxon>
        <taxon>Craniata</taxon>
        <taxon>Vertebrata</taxon>
        <taxon>Euteleostomi</taxon>
        <taxon>Actinopterygii</taxon>
        <taxon>Neopterygii</taxon>
        <taxon>Teleostei</taxon>
        <taxon>Neoteleostei</taxon>
        <taxon>Acanthomorphata</taxon>
        <taxon>Ovalentaria</taxon>
        <taxon>Atherinomorphae</taxon>
        <taxon>Cyprinodontiformes</taxon>
        <taxon>Goodeidae</taxon>
        <taxon>Goodea</taxon>
    </lineage>
</organism>
<name>A0ABV0N8L5_9TELE</name>
<evidence type="ECO:0000313" key="2">
    <source>
        <dbReference type="Proteomes" id="UP001476798"/>
    </source>
</evidence>
<proteinExistence type="predicted"/>
<gene>
    <name evidence="1" type="ORF">GOODEAATRI_007103</name>
</gene>
<dbReference type="EMBL" id="JAHRIO010030336">
    <property type="protein sequence ID" value="MEQ2167736.1"/>
    <property type="molecule type" value="Genomic_DNA"/>
</dbReference>
<comment type="caution">
    <text evidence="1">The sequence shown here is derived from an EMBL/GenBank/DDBJ whole genome shotgun (WGS) entry which is preliminary data.</text>
</comment>